<dbReference type="KEGG" id="glz:GLAREA_04959"/>
<sequence length="193" mass="21410">MCKSANLDKSSRLLSKINNWASAWRPNKSGEGGRHKKTMATRGQNVPKFHPLSESVKIAAIECGEVLSKRDTWKTIQIPSDPLGTCDAWDHGLGENLRHLCSNFVDEFPPLQEQSSSSEIRFNAVRFTKPAKVPMTPGVSVDLIPVFISRSTPTVENKRLRIGEYVRLTESGLIGNIDEGEGVYCICLLVLSR</sequence>
<name>S3DNW7_GLAL2</name>
<dbReference type="HOGENOM" id="CLU_1408901_0_0_1"/>
<reference evidence="1 2" key="1">
    <citation type="journal article" date="2013" name="BMC Genomics">
        <title>Genomics-driven discovery of the pneumocandin biosynthetic gene cluster in the fungus Glarea lozoyensis.</title>
        <authorList>
            <person name="Chen L."/>
            <person name="Yue Q."/>
            <person name="Zhang X."/>
            <person name="Xiang M."/>
            <person name="Wang C."/>
            <person name="Li S."/>
            <person name="Che Y."/>
            <person name="Ortiz-Lopez F.J."/>
            <person name="Bills G.F."/>
            <person name="Liu X."/>
            <person name="An Z."/>
        </authorList>
    </citation>
    <scope>NUCLEOTIDE SEQUENCE [LARGE SCALE GENOMIC DNA]</scope>
    <source>
        <strain evidence="2">ATCC 20868 / MF5171</strain>
    </source>
</reference>
<protein>
    <submittedName>
        <fullName evidence="1">Uncharacterized protein</fullName>
    </submittedName>
</protein>
<dbReference type="EMBL" id="KE145369">
    <property type="protein sequence ID" value="EPE28168.1"/>
    <property type="molecule type" value="Genomic_DNA"/>
</dbReference>
<keyword evidence="2" id="KW-1185">Reference proteome</keyword>
<organism evidence="1 2">
    <name type="scientific">Glarea lozoyensis (strain ATCC 20868 / MF5171)</name>
    <dbReference type="NCBI Taxonomy" id="1116229"/>
    <lineage>
        <taxon>Eukaryota</taxon>
        <taxon>Fungi</taxon>
        <taxon>Dikarya</taxon>
        <taxon>Ascomycota</taxon>
        <taxon>Pezizomycotina</taxon>
        <taxon>Leotiomycetes</taxon>
        <taxon>Helotiales</taxon>
        <taxon>Helotiaceae</taxon>
        <taxon>Glarea</taxon>
    </lineage>
</organism>
<evidence type="ECO:0000313" key="1">
    <source>
        <dbReference type="EMBL" id="EPE28168.1"/>
    </source>
</evidence>
<accession>S3DNW7</accession>
<proteinExistence type="predicted"/>
<evidence type="ECO:0000313" key="2">
    <source>
        <dbReference type="Proteomes" id="UP000016922"/>
    </source>
</evidence>
<dbReference type="Proteomes" id="UP000016922">
    <property type="component" value="Unassembled WGS sequence"/>
</dbReference>
<gene>
    <name evidence="1" type="ORF">GLAREA_04959</name>
</gene>
<dbReference type="OrthoDB" id="5141181at2759"/>
<dbReference type="RefSeq" id="XP_008085527.1">
    <property type="nucleotide sequence ID" value="XM_008087336.1"/>
</dbReference>
<dbReference type="GeneID" id="19464014"/>
<dbReference type="AlphaFoldDB" id="S3DNW7"/>